<dbReference type="OrthoDB" id="244061at2759"/>
<gene>
    <name evidence="2" type="ORF">M422DRAFT_276009</name>
</gene>
<feature type="compositionally biased region" description="Basic and acidic residues" evidence="1">
    <location>
        <begin position="115"/>
        <end position="129"/>
    </location>
</feature>
<dbReference type="Proteomes" id="UP000054279">
    <property type="component" value="Unassembled WGS sequence"/>
</dbReference>
<keyword evidence="3" id="KW-1185">Reference proteome</keyword>
<evidence type="ECO:0000313" key="3">
    <source>
        <dbReference type="Proteomes" id="UP000054279"/>
    </source>
</evidence>
<feature type="region of interest" description="Disordered" evidence="1">
    <location>
        <begin position="115"/>
        <end position="145"/>
    </location>
</feature>
<proteinExistence type="predicted"/>
<protein>
    <submittedName>
        <fullName evidence="2">Uncharacterized protein</fullName>
    </submittedName>
</protein>
<accession>A0A0C9UE59</accession>
<reference evidence="2 3" key="1">
    <citation type="submission" date="2014-06" db="EMBL/GenBank/DDBJ databases">
        <title>Evolutionary Origins and Diversification of the Mycorrhizal Mutualists.</title>
        <authorList>
            <consortium name="DOE Joint Genome Institute"/>
            <consortium name="Mycorrhizal Genomics Consortium"/>
            <person name="Kohler A."/>
            <person name="Kuo A."/>
            <person name="Nagy L.G."/>
            <person name="Floudas D."/>
            <person name="Copeland A."/>
            <person name="Barry K.W."/>
            <person name="Cichocki N."/>
            <person name="Veneault-Fourrey C."/>
            <person name="LaButti K."/>
            <person name="Lindquist E.A."/>
            <person name="Lipzen A."/>
            <person name="Lundell T."/>
            <person name="Morin E."/>
            <person name="Murat C."/>
            <person name="Riley R."/>
            <person name="Ohm R."/>
            <person name="Sun H."/>
            <person name="Tunlid A."/>
            <person name="Henrissat B."/>
            <person name="Grigoriev I.V."/>
            <person name="Hibbett D.S."/>
            <person name="Martin F."/>
        </authorList>
    </citation>
    <scope>NUCLEOTIDE SEQUENCE [LARGE SCALE GENOMIC DNA]</scope>
    <source>
        <strain evidence="2 3">SS14</strain>
    </source>
</reference>
<sequence length="401" mass="46286">MSDSKKSQTTHSDNAADLLTRFREQQARHDENWVEVSAVYGACFVYHPEGCDRCSSYLEHLLEDIKRRPATFAFTKDEILDGVYEAWPHIGEYIQNLDVSRATFKKDLYEEAADNRRLRDENEDLERIHTPPPTTESTTGSNHPLTSPVKVQYSCKCPRKLYENEDFQNKVWKYDSRPDHWSLYMWTTLAGWHRNPMSIPNALREDNDGYFLEEDVDVAAWLTRIIGELPRQSIMLHMKENWWLTDASLPLRIGSQITKGIKGKTQIDAAKIPTGPDLLKLVLDHCSLSREQIYNQIIPYIIWDDEKRPLSAAALERAAYMALREQEKPCSRAKSLHQRLDADLDTYGQVRDPVLPYDEAPPSGEPATREMEPPSEEATGTLYDESTMDIDKIVEDIYRDC</sequence>
<evidence type="ECO:0000313" key="2">
    <source>
        <dbReference type="EMBL" id="KIJ23415.1"/>
    </source>
</evidence>
<organism evidence="2 3">
    <name type="scientific">Sphaerobolus stellatus (strain SS14)</name>
    <dbReference type="NCBI Taxonomy" id="990650"/>
    <lineage>
        <taxon>Eukaryota</taxon>
        <taxon>Fungi</taxon>
        <taxon>Dikarya</taxon>
        <taxon>Basidiomycota</taxon>
        <taxon>Agaricomycotina</taxon>
        <taxon>Agaricomycetes</taxon>
        <taxon>Phallomycetidae</taxon>
        <taxon>Geastrales</taxon>
        <taxon>Sphaerobolaceae</taxon>
        <taxon>Sphaerobolus</taxon>
    </lineage>
</organism>
<dbReference type="AlphaFoldDB" id="A0A0C9UE59"/>
<dbReference type="EMBL" id="KN837685">
    <property type="protein sequence ID" value="KIJ23415.1"/>
    <property type="molecule type" value="Genomic_DNA"/>
</dbReference>
<feature type="region of interest" description="Disordered" evidence="1">
    <location>
        <begin position="352"/>
        <end position="385"/>
    </location>
</feature>
<name>A0A0C9UE59_SPHS4</name>
<evidence type="ECO:0000256" key="1">
    <source>
        <dbReference type="SAM" id="MobiDB-lite"/>
    </source>
</evidence>
<dbReference type="HOGENOM" id="CLU_037356_0_0_1"/>